<feature type="coiled-coil region" evidence="3">
    <location>
        <begin position="268"/>
        <end position="389"/>
    </location>
</feature>
<accession>A0ABD1RX89</accession>
<feature type="coiled-coil region" evidence="3">
    <location>
        <begin position="170"/>
        <end position="211"/>
    </location>
</feature>
<name>A0ABD1RX89_9LAMI</name>
<keyword evidence="5" id="KW-1185">Reference proteome</keyword>
<feature type="coiled-coil region" evidence="3">
    <location>
        <begin position="445"/>
        <end position="506"/>
    </location>
</feature>
<dbReference type="PANTHER" id="PTHR32054">
    <property type="entry name" value="HEAVY CHAIN, PUTATIVE, EXPRESSED-RELATED-RELATED"/>
    <property type="match status" value="1"/>
</dbReference>
<sequence>MWEIDETPVESVQTALSFFQERSSTEKIEKDSEVESLLKQLEEKESSCKQVLLKLDHYQKTSEELSTLLKNSDFKKEFYINECQEANIRVNELESKIKEMANQLSDYEMTQNQLSHVASELMSTQGQLLSKEAEIAELKHAKVESTIQIEAMESALSQENLKAEEIIRHNSELNETIMHLKLKALEVEKEKAKAASEKEAELEIMHDLENQLWEKSAFIDSLQLELKKANELHISSEKVASNAISELGQLKADMELQGRKNLDQAAYISLLETELEKLQMELGKSEEEVCHLNTNVENLKSELEIRAEMVETREKENEAQVEIVLLKSELQNERSKLAAAEVSEARSKSETSALYNNTLQPLALELEEAKKENQELKKAKKLADESKSNNIVELPEENHTQYRELSEEEVCHLNTNVESVADEEQKICEERKDGTDVHETLIKKNSSLDENVQEFECLKKELEVALSKIGEFRIRAEQAISRAEVAENAKTALEEEIKRRRERKERRKAAITALREELSSGDTSTANGLKLDDAVKNDRSLGKVLNIKF</sequence>
<organism evidence="4 5">
    <name type="scientific">Abeliophyllum distichum</name>
    <dbReference type="NCBI Taxonomy" id="126358"/>
    <lineage>
        <taxon>Eukaryota</taxon>
        <taxon>Viridiplantae</taxon>
        <taxon>Streptophyta</taxon>
        <taxon>Embryophyta</taxon>
        <taxon>Tracheophyta</taxon>
        <taxon>Spermatophyta</taxon>
        <taxon>Magnoliopsida</taxon>
        <taxon>eudicotyledons</taxon>
        <taxon>Gunneridae</taxon>
        <taxon>Pentapetalae</taxon>
        <taxon>asterids</taxon>
        <taxon>lamiids</taxon>
        <taxon>Lamiales</taxon>
        <taxon>Oleaceae</taxon>
        <taxon>Forsythieae</taxon>
        <taxon>Abeliophyllum</taxon>
    </lineage>
</organism>
<evidence type="ECO:0000313" key="4">
    <source>
        <dbReference type="EMBL" id="KAL2493022.1"/>
    </source>
</evidence>
<keyword evidence="2 3" id="KW-0175">Coiled coil</keyword>
<dbReference type="AlphaFoldDB" id="A0ABD1RX89"/>
<protein>
    <submittedName>
        <fullName evidence="4">WEB family protein-like</fullName>
    </submittedName>
</protein>
<comment type="caution">
    <text evidence="4">The sequence shown here is derived from an EMBL/GenBank/DDBJ whole genome shotgun (WGS) entry which is preliminary data.</text>
</comment>
<feature type="coiled-coil region" evidence="3">
    <location>
        <begin position="34"/>
        <end position="110"/>
    </location>
</feature>
<evidence type="ECO:0000256" key="3">
    <source>
        <dbReference type="SAM" id="Coils"/>
    </source>
</evidence>
<dbReference type="EMBL" id="JBFOLK010000008">
    <property type="protein sequence ID" value="KAL2493022.1"/>
    <property type="molecule type" value="Genomic_DNA"/>
</dbReference>
<gene>
    <name evidence="4" type="ORF">Adt_28650</name>
</gene>
<evidence type="ECO:0000256" key="2">
    <source>
        <dbReference type="ARBA" id="ARBA00023054"/>
    </source>
</evidence>
<reference evidence="5" key="1">
    <citation type="submission" date="2024-07" db="EMBL/GenBank/DDBJ databases">
        <title>Two chromosome-level genome assemblies of Korean endemic species Abeliophyllum distichum and Forsythia ovata (Oleaceae).</title>
        <authorList>
            <person name="Jang H."/>
        </authorList>
    </citation>
    <scope>NUCLEOTIDE SEQUENCE [LARGE SCALE GENOMIC DNA]</scope>
</reference>
<evidence type="ECO:0000313" key="5">
    <source>
        <dbReference type="Proteomes" id="UP001604336"/>
    </source>
</evidence>
<proteinExistence type="inferred from homology"/>
<dbReference type="PANTHER" id="PTHR32054:SF17">
    <property type="entry name" value="EXPRESSED PROTEIN"/>
    <property type="match status" value="1"/>
</dbReference>
<evidence type="ECO:0000256" key="1">
    <source>
        <dbReference type="ARBA" id="ARBA00005485"/>
    </source>
</evidence>
<comment type="similarity">
    <text evidence="1">Belongs to the WEB family.</text>
</comment>
<dbReference type="Proteomes" id="UP001604336">
    <property type="component" value="Unassembled WGS sequence"/>
</dbReference>